<dbReference type="InterPro" id="IPR001466">
    <property type="entry name" value="Beta-lactam-related"/>
</dbReference>
<dbReference type="Proteomes" id="UP000275368">
    <property type="component" value="Chromosome"/>
</dbReference>
<dbReference type="InterPro" id="IPR012338">
    <property type="entry name" value="Beta-lactam/transpept-like"/>
</dbReference>
<evidence type="ECO:0000313" key="2">
    <source>
        <dbReference type="Proteomes" id="UP000275368"/>
    </source>
</evidence>
<dbReference type="RefSeq" id="WP_125655196.1">
    <property type="nucleotide sequence ID" value="NZ_AP019308.1"/>
</dbReference>
<dbReference type="PANTHER" id="PTHR43283:SF7">
    <property type="entry name" value="BETA-LACTAMASE-RELATED DOMAIN-CONTAINING PROTEIN"/>
    <property type="match status" value="1"/>
</dbReference>
<accession>A0A3G9J632</accession>
<dbReference type="SUPFAM" id="SSF56601">
    <property type="entry name" value="beta-lactamase/transpeptidase-like"/>
    <property type="match status" value="1"/>
</dbReference>
<reference evidence="1 2" key="1">
    <citation type="submission" date="2018-11" db="EMBL/GenBank/DDBJ databases">
        <title>Complete genome sequence of Paenibacillus baekrokdamisoli strain KCTC 33723.</title>
        <authorList>
            <person name="Kang S.W."/>
            <person name="Lee K.C."/>
            <person name="Kim K.K."/>
            <person name="Kim J.S."/>
            <person name="Kim D.S."/>
            <person name="Ko S.H."/>
            <person name="Yang S.H."/>
            <person name="Lee J.S."/>
        </authorList>
    </citation>
    <scope>NUCLEOTIDE SEQUENCE [LARGE SCALE GENOMIC DNA]</scope>
    <source>
        <strain evidence="1 2">KCTC 33723</strain>
    </source>
</reference>
<dbReference type="Pfam" id="PF00144">
    <property type="entry name" value="Beta-lactamase"/>
    <property type="match status" value="1"/>
</dbReference>
<organism evidence="1 2">
    <name type="scientific">Paenibacillus baekrokdamisoli</name>
    <dbReference type="NCBI Taxonomy" id="1712516"/>
    <lineage>
        <taxon>Bacteria</taxon>
        <taxon>Bacillati</taxon>
        <taxon>Bacillota</taxon>
        <taxon>Bacilli</taxon>
        <taxon>Bacillales</taxon>
        <taxon>Paenibacillaceae</taxon>
        <taxon>Paenibacillus</taxon>
    </lineage>
</organism>
<proteinExistence type="predicted"/>
<dbReference type="PANTHER" id="PTHR43283">
    <property type="entry name" value="BETA-LACTAMASE-RELATED"/>
    <property type="match status" value="1"/>
</dbReference>
<dbReference type="OrthoDB" id="9773047at2"/>
<keyword evidence="2" id="KW-1185">Reference proteome</keyword>
<protein>
    <submittedName>
        <fullName evidence="1">Penicillin-binding protein</fullName>
    </submittedName>
</protein>
<dbReference type="AlphaFoldDB" id="A0A3G9J632"/>
<dbReference type="EMBL" id="AP019308">
    <property type="protein sequence ID" value="BBH20273.1"/>
    <property type="molecule type" value="Genomic_DNA"/>
</dbReference>
<dbReference type="InterPro" id="IPR050789">
    <property type="entry name" value="Diverse_Enzym_Activities"/>
</dbReference>
<evidence type="ECO:0000313" key="1">
    <source>
        <dbReference type="EMBL" id="BBH20273.1"/>
    </source>
</evidence>
<gene>
    <name evidence="1" type="ORF">Back11_16180</name>
</gene>
<dbReference type="Gene3D" id="3.40.710.10">
    <property type="entry name" value="DD-peptidase/beta-lactamase superfamily"/>
    <property type="match status" value="1"/>
</dbReference>
<sequence>MSWTILTPEEGAIDASQLALADREIFVKFPNVLSMLIVRDGSIVYERYYRNNGPDDAFPVMSVNKSILSALIGIALNKGILSSLDQSVLDFFPEMDTHDVDPNVQKLNLRHLLTMSSGFYYPRLAGDSQPIWQRTILSRNWIEFSLRLPVRDGMGLQVNYKNTDALLLAACLSRATETTIGELAEEWLFKPLELNIQHWEAEDPQRLGIGALRMTARDMATIGQLYLQRGAWGEQQLIPQEWISASTCPQLDNYGFLWWIDKDGFSASGAGGSLIRVIPEQQIVVVFQTKHLKRFKDPRDIVDRYVLKAVY</sequence>
<dbReference type="KEGG" id="pbk:Back11_16180"/>
<name>A0A3G9J632_9BACL</name>